<organism evidence="1">
    <name type="scientific">marine sediment metagenome</name>
    <dbReference type="NCBI Taxonomy" id="412755"/>
    <lineage>
        <taxon>unclassified sequences</taxon>
        <taxon>metagenomes</taxon>
        <taxon>ecological metagenomes</taxon>
    </lineage>
</organism>
<protein>
    <submittedName>
        <fullName evidence="1">Uncharacterized protein</fullName>
    </submittedName>
</protein>
<dbReference type="EMBL" id="LAZR01001238">
    <property type="protein sequence ID" value="KKN48107.1"/>
    <property type="molecule type" value="Genomic_DNA"/>
</dbReference>
<sequence>MDMAAIQVPMPHMEKAITTTKSVASVDKGA</sequence>
<name>A0A0F9RES3_9ZZZZ</name>
<evidence type="ECO:0000313" key="1">
    <source>
        <dbReference type="EMBL" id="KKN48107.1"/>
    </source>
</evidence>
<accession>A0A0F9RES3</accession>
<dbReference type="AlphaFoldDB" id="A0A0F9RES3"/>
<reference evidence="1" key="1">
    <citation type="journal article" date="2015" name="Nature">
        <title>Complex archaea that bridge the gap between prokaryotes and eukaryotes.</title>
        <authorList>
            <person name="Spang A."/>
            <person name="Saw J.H."/>
            <person name="Jorgensen S.L."/>
            <person name="Zaremba-Niedzwiedzka K."/>
            <person name="Martijn J."/>
            <person name="Lind A.E."/>
            <person name="van Eijk R."/>
            <person name="Schleper C."/>
            <person name="Guy L."/>
            <person name="Ettema T.J."/>
        </authorList>
    </citation>
    <scope>NUCLEOTIDE SEQUENCE</scope>
</reference>
<gene>
    <name evidence="1" type="ORF">LCGC14_0656100</name>
</gene>
<proteinExistence type="predicted"/>
<comment type="caution">
    <text evidence="1">The sequence shown here is derived from an EMBL/GenBank/DDBJ whole genome shotgun (WGS) entry which is preliminary data.</text>
</comment>